<name>A0A6A5X458_9PLEO</name>
<dbReference type="EMBL" id="ML977556">
    <property type="protein sequence ID" value="KAF2007680.1"/>
    <property type="molecule type" value="Genomic_DNA"/>
</dbReference>
<reference evidence="2" key="1">
    <citation type="journal article" date="2020" name="Stud. Mycol.">
        <title>101 Dothideomycetes genomes: a test case for predicting lifestyles and emergence of pathogens.</title>
        <authorList>
            <person name="Haridas S."/>
            <person name="Albert R."/>
            <person name="Binder M."/>
            <person name="Bloem J."/>
            <person name="Labutti K."/>
            <person name="Salamov A."/>
            <person name="Andreopoulos B."/>
            <person name="Baker S."/>
            <person name="Barry K."/>
            <person name="Bills G."/>
            <person name="Bluhm B."/>
            <person name="Cannon C."/>
            <person name="Castanera R."/>
            <person name="Culley D."/>
            <person name="Daum C."/>
            <person name="Ezra D."/>
            <person name="Gonzalez J."/>
            <person name="Henrissat B."/>
            <person name="Kuo A."/>
            <person name="Liang C."/>
            <person name="Lipzen A."/>
            <person name="Lutzoni F."/>
            <person name="Magnuson J."/>
            <person name="Mondo S."/>
            <person name="Nolan M."/>
            <person name="Ohm R."/>
            <person name="Pangilinan J."/>
            <person name="Park H.-J."/>
            <person name="Ramirez L."/>
            <person name="Alfaro M."/>
            <person name="Sun H."/>
            <person name="Tritt A."/>
            <person name="Yoshinaga Y."/>
            <person name="Zwiers L.-H."/>
            <person name="Turgeon B."/>
            <person name="Goodwin S."/>
            <person name="Spatafora J."/>
            <person name="Crous P."/>
            <person name="Grigoriev I."/>
        </authorList>
    </citation>
    <scope>NUCLEOTIDE SEQUENCE</scope>
    <source>
        <strain evidence="2">CBS 123094</strain>
    </source>
</reference>
<feature type="compositionally biased region" description="Acidic residues" evidence="1">
    <location>
        <begin position="99"/>
        <end position="109"/>
    </location>
</feature>
<feature type="compositionally biased region" description="Basic and acidic residues" evidence="1">
    <location>
        <begin position="168"/>
        <end position="177"/>
    </location>
</feature>
<feature type="compositionally biased region" description="Pro residues" evidence="1">
    <location>
        <begin position="1"/>
        <end position="10"/>
    </location>
</feature>
<dbReference type="OrthoDB" id="4186058at2759"/>
<evidence type="ECO:0000313" key="2">
    <source>
        <dbReference type="EMBL" id="KAF2007680.1"/>
    </source>
</evidence>
<evidence type="ECO:0000256" key="1">
    <source>
        <dbReference type="SAM" id="MobiDB-lite"/>
    </source>
</evidence>
<feature type="compositionally biased region" description="Polar residues" evidence="1">
    <location>
        <begin position="206"/>
        <end position="217"/>
    </location>
</feature>
<protein>
    <submittedName>
        <fullName evidence="2">Uncharacterized protein</fullName>
    </submittedName>
</protein>
<accession>A0A6A5X458</accession>
<dbReference type="AlphaFoldDB" id="A0A6A5X458"/>
<evidence type="ECO:0000313" key="3">
    <source>
        <dbReference type="Proteomes" id="UP000799779"/>
    </source>
</evidence>
<feature type="region of interest" description="Disordered" evidence="1">
    <location>
        <begin position="1"/>
        <end position="109"/>
    </location>
</feature>
<proteinExistence type="predicted"/>
<feature type="compositionally biased region" description="Polar residues" evidence="1">
    <location>
        <begin position="25"/>
        <end position="42"/>
    </location>
</feature>
<feature type="region of interest" description="Disordered" evidence="1">
    <location>
        <begin position="137"/>
        <end position="282"/>
    </location>
</feature>
<sequence>METPDKPPPYGFSSGNPSSPPMTPGTRSQSHPRFPPQTSHTSPIYKRMGLSMLAQSPPLEFIQPIGQGPTFNFTRPPSRDCSSRPSTASDRACATTPLESEDEEESEEEEIVIVRQIFRRVEHADFVLEEYYSDPGYDGEIEILRPDQYEDARSERSVGKPEQNGLLDKFKDLHCEPDSSDEEEQRRIYRKKKKRWSAGIFKRTHSQSVEGDSSYSDNDPLDDVDSSARRLRRRVRGPGDRAPLIFEDNGRPNTHNIIEVEEPDDGVPHSQGPPSIPSDDAFTLDELPFWVAEDWEMAEVESDSE</sequence>
<keyword evidence="3" id="KW-1185">Reference proteome</keyword>
<gene>
    <name evidence="2" type="ORF">P154DRAFT_626</name>
</gene>
<organism evidence="2 3">
    <name type="scientific">Amniculicola lignicola CBS 123094</name>
    <dbReference type="NCBI Taxonomy" id="1392246"/>
    <lineage>
        <taxon>Eukaryota</taxon>
        <taxon>Fungi</taxon>
        <taxon>Dikarya</taxon>
        <taxon>Ascomycota</taxon>
        <taxon>Pezizomycotina</taxon>
        <taxon>Dothideomycetes</taxon>
        <taxon>Pleosporomycetidae</taxon>
        <taxon>Pleosporales</taxon>
        <taxon>Amniculicolaceae</taxon>
        <taxon>Amniculicola</taxon>
    </lineage>
</organism>
<feature type="compositionally biased region" description="Basic and acidic residues" evidence="1">
    <location>
        <begin position="142"/>
        <end position="159"/>
    </location>
</feature>
<dbReference type="Proteomes" id="UP000799779">
    <property type="component" value="Unassembled WGS sequence"/>
</dbReference>